<keyword evidence="2" id="KW-1185">Reference proteome</keyword>
<dbReference type="EMBL" id="VSRR010003522">
    <property type="protein sequence ID" value="MPC36450.1"/>
    <property type="molecule type" value="Genomic_DNA"/>
</dbReference>
<reference evidence="1 2" key="1">
    <citation type="submission" date="2019-05" db="EMBL/GenBank/DDBJ databases">
        <title>Another draft genome of Portunus trituberculatus and its Hox gene families provides insights of decapod evolution.</title>
        <authorList>
            <person name="Jeong J.-H."/>
            <person name="Song I."/>
            <person name="Kim S."/>
            <person name="Choi T."/>
            <person name="Kim D."/>
            <person name="Ryu S."/>
            <person name="Kim W."/>
        </authorList>
    </citation>
    <scope>NUCLEOTIDE SEQUENCE [LARGE SCALE GENOMIC DNA]</scope>
    <source>
        <tissue evidence="1">Muscle</tissue>
    </source>
</reference>
<name>A0A5B7EP46_PORTR</name>
<comment type="caution">
    <text evidence="1">The sequence shown here is derived from an EMBL/GenBank/DDBJ whole genome shotgun (WGS) entry which is preliminary data.</text>
</comment>
<dbReference type="AlphaFoldDB" id="A0A5B7EP46"/>
<gene>
    <name evidence="1" type="ORF">E2C01_029908</name>
</gene>
<evidence type="ECO:0000313" key="2">
    <source>
        <dbReference type="Proteomes" id="UP000324222"/>
    </source>
</evidence>
<sequence>MRLGGDMGPNMGTTINKNACATNGVKLTSASYYILFRALRVKQAEHGRLIVGTWYIIELPPWRPIVTTVGQDRSRAITTTSRPLHHGVTRAPVCASAPLRECDDAVSPWIIARSRRSFRRRQGNKQE</sequence>
<proteinExistence type="predicted"/>
<evidence type="ECO:0000313" key="1">
    <source>
        <dbReference type="EMBL" id="MPC36450.1"/>
    </source>
</evidence>
<protein>
    <submittedName>
        <fullName evidence="1">Uncharacterized protein</fullName>
    </submittedName>
</protein>
<organism evidence="1 2">
    <name type="scientific">Portunus trituberculatus</name>
    <name type="common">Swimming crab</name>
    <name type="synonym">Neptunus trituberculatus</name>
    <dbReference type="NCBI Taxonomy" id="210409"/>
    <lineage>
        <taxon>Eukaryota</taxon>
        <taxon>Metazoa</taxon>
        <taxon>Ecdysozoa</taxon>
        <taxon>Arthropoda</taxon>
        <taxon>Crustacea</taxon>
        <taxon>Multicrustacea</taxon>
        <taxon>Malacostraca</taxon>
        <taxon>Eumalacostraca</taxon>
        <taxon>Eucarida</taxon>
        <taxon>Decapoda</taxon>
        <taxon>Pleocyemata</taxon>
        <taxon>Brachyura</taxon>
        <taxon>Eubrachyura</taxon>
        <taxon>Portunoidea</taxon>
        <taxon>Portunidae</taxon>
        <taxon>Portuninae</taxon>
        <taxon>Portunus</taxon>
    </lineage>
</organism>
<accession>A0A5B7EP46</accession>
<dbReference type="Proteomes" id="UP000324222">
    <property type="component" value="Unassembled WGS sequence"/>
</dbReference>